<reference evidence="1 2" key="1">
    <citation type="submission" date="2018-04" db="EMBL/GenBank/DDBJ databases">
        <title>Genomic Encyclopedia of Archaeal and Bacterial Type Strains, Phase II (KMG-II): from individual species to whole genera.</title>
        <authorList>
            <person name="Goeker M."/>
        </authorList>
    </citation>
    <scope>NUCLEOTIDE SEQUENCE [LARGE SCALE GENOMIC DNA]</scope>
    <source>
        <strain evidence="1 2">DSM 23082</strain>
    </source>
</reference>
<sequence>MKFLYSMQLFRNYFKFRGILFSLPIFLSSFYSCSTDETSDQPGIEEPIGSKTGIFVDSPVSGLRYETETYSGFTDENGKYNYEEGETVTFYIGDIKLGSAEASEELTPISIASLPGATLETLEVQNIAALLQTLDLDGNSSNGIEIDQEVVENLSITEIDFTKSIVQILGEITLEVFENTGSELKIVYPEMAAVHLSQTLGIVFEPKASLTFNFLPTFTNYFSELNKAVNWIHEFNEEGMIVKSSKYEKFPSRLKEEFTFIYSPESNHLKVEKKTINYYQYGKEYTSTFNLYLDDDFYLKEIVSGSIATDGFEDVRTIIELNENKWITSLVSKIIREGGEATEVRRIRDFVYNSEGFRTEGRSYDISGELTSVIIRTATEFGEIKTEGNEEVSDIIQYFYRSDNTLEKELVQYEDENIKFEHTSEYDENEAIISYTRKNLIDNRTTVRYYDARGTLSFEVYKFEVLREKTYYNLDPQNNYQLKTEYFDENGSLIYTVYFDQSGDVTDTIYE</sequence>
<gene>
    <name evidence="1" type="ORF">C8P64_2222</name>
</gene>
<keyword evidence="2" id="KW-1185">Reference proteome</keyword>
<dbReference type="PROSITE" id="PS51257">
    <property type="entry name" value="PROKAR_LIPOPROTEIN"/>
    <property type="match status" value="1"/>
</dbReference>
<dbReference type="EMBL" id="QBKQ01000002">
    <property type="protein sequence ID" value="PTX43690.1"/>
    <property type="molecule type" value="Genomic_DNA"/>
</dbReference>
<dbReference type="AlphaFoldDB" id="A0A2T6AIP9"/>
<comment type="caution">
    <text evidence="1">The sequence shown here is derived from an EMBL/GenBank/DDBJ whole genome shotgun (WGS) entry which is preliminary data.</text>
</comment>
<organism evidence="1 2">
    <name type="scientific">Christiangramia gaetbulicola</name>
    <dbReference type="NCBI Taxonomy" id="703340"/>
    <lineage>
        <taxon>Bacteria</taxon>
        <taxon>Pseudomonadati</taxon>
        <taxon>Bacteroidota</taxon>
        <taxon>Flavobacteriia</taxon>
        <taxon>Flavobacteriales</taxon>
        <taxon>Flavobacteriaceae</taxon>
        <taxon>Christiangramia</taxon>
    </lineage>
</organism>
<dbReference type="Proteomes" id="UP000244174">
    <property type="component" value="Unassembled WGS sequence"/>
</dbReference>
<protein>
    <submittedName>
        <fullName evidence="1">Uncharacterized protein</fullName>
    </submittedName>
</protein>
<accession>A0A2T6AIP9</accession>
<proteinExistence type="predicted"/>
<name>A0A2T6AIP9_9FLAO</name>
<evidence type="ECO:0000313" key="2">
    <source>
        <dbReference type="Proteomes" id="UP000244174"/>
    </source>
</evidence>
<evidence type="ECO:0000313" key="1">
    <source>
        <dbReference type="EMBL" id="PTX43690.1"/>
    </source>
</evidence>